<feature type="compositionally biased region" description="Polar residues" evidence="1">
    <location>
        <begin position="87"/>
        <end position="97"/>
    </location>
</feature>
<accession>A0A4Z2EKK0</accession>
<protein>
    <submittedName>
        <fullName evidence="2">Uncharacterized protein</fullName>
    </submittedName>
</protein>
<dbReference type="EMBL" id="SRLO01005712">
    <property type="protein sequence ID" value="TNN29396.1"/>
    <property type="molecule type" value="Genomic_DNA"/>
</dbReference>
<dbReference type="AlphaFoldDB" id="A0A4Z2EKK0"/>
<sequence length="115" mass="12309">MCVCVCVCVCVISQIRNLYQKKGFGDVGVTQMAPLALHTARKTPRGGGIIGGLGAKADKGTLNSPRMDSTEAASWVVKATKHRTSSNAVISGPLNSSRWEREEHTKKEATGLLLR</sequence>
<feature type="compositionally biased region" description="Basic and acidic residues" evidence="1">
    <location>
        <begin position="98"/>
        <end position="109"/>
    </location>
</feature>
<proteinExistence type="predicted"/>
<evidence type="ECO:0000256" key="1">
    <source>
        <dbReference type="SAM" id="MobiDB-lite"/>
    </source>
</evidence>
<feature type="region of interest" description="Disordered" evidence="1">
    <location>
        <begin position="87"/>
        <end position="115"/>
    </location>
</feature>
<comment type="caution">
    <text evidence="2">The sequence shown here is derived from an EMBL/GenBank/DDBJ whole genome shotgun (WGS) entry which is preliminary data.</text>
</comment>
<evidence type="ECO:0000313" key="3">
    <source>
        <dbReference type="Proteomes" id="UP000314294"/>
    </source>
</evidence>
<dbReference type="Proteomes" id="UP000314294">
    <property type="component" value="Unassembled WGS sequence"/>
</dbReference>
<organism evidence="2 3">
    <name type="scientific">Liparis tanakae</name>
    <name type="common">Tanaka's snailfish</name>
    <dbReference type="NCBI Taxonomy" id="230148"/>
    <lineage>
        <taxon>Eukaryota</taxon>
        <taxon>Metazoa</taxon>
        <taxon>Chordata</taxon>
        <taxon>Craniata</taxon>
        <taxon>Vertebrata</taxon>
        <taxon>Euteleostomi</taxon>
        <taxon>Actinopterygii</taxon>
        <taxon>Neopterygii</taxon>
        <taxon>Teleostei</taxon>
        <taxon>Neoteleostei</taxon>
        <taxon>Acanthomorphata</taxon>
        <taxon>Eupercaria</taxon>
        <taxon>Perciformes</taxon>
        <taxon>Cottioidei</taxon>
        <taxon>Cottales</taxon>
        <taxon>Liparidae</taxon>
        <taxon>Liparis</taxon>
    </lineage>
</organism>
<reference evidence="2 3" key="1">
    <citation type="submission" date="2019-03" db="EMBL/GenBank/DDBJ databases">
        <title>First draft genome of Liparis tanakae, snailfish: a comprehensive survey of snailfish specific genes.</title>
        <authorList>
            <person name="Kim W."/>
            <person name="Song I."/>
            <person name="Jeong J.-H."/>
            <person name="Kim D."/>
            <person name="Kim S."/>
            <person name="Ryu S."/>
            <person name="Song J.Y."/>
            <person name="Lee S.K."/>
        </authorList>
    </citation>
    <scope>NUCLEOTIDE SEQUENCE [LARGE SCALE GENOMIC DNA]</scope>
    <source>
        <tissue evidence="2">Muscle</tissue>
    </source>
</reference>
<name>A0A4Z2EKK0_9TELE</name>
<gene>
    <name evidence="2" type="ORF">EYF80_060457</name>
</gene>
<evidence type="ECO:0000313" key="2">
    <source>
        <dbReference type="EMBL" id="TNN29396.1"/>
    </source>
</evidence>
<keyword evidence="3" id="KW-1185">Reference proteome</keyword>